<evidence type="ECO:0000313" key="3">
    <source>
        <dbReference type="Proteomes" id="UP000008021"/>
    </source>
</evidence>
<keyword evidence="3" id="KW-1185">Reference proteome</keyword>
<dbReference type="AlphaFoldDB" id="A0A0E0FBB4"/>
<keyword evidence="1" id="KW-0732">Signal</keyword>
<dbReference type="EnsemblPlants" id="OMERI12G06200.1">
    <property type="protein sequence ID" value="OMERI12G06200.1"/>
    <property type="gene ID" value="OMERI12G06200"/>
</dbReference>
<proteinExistence type="predicted"/>
<evidence type="ECO:0000313" key="2">
    <source>
        <dbReference type="EnsemblPlants" id="OMERI12G06200.1"/>
    </source>
</evidence>
<protein>
    <submittedName>
        <fullName evidence="2">Uncharacterized protein</fullName>
    </submittedName>
</protein>
<reference evidence="2" key="1">
    <citation type="submission" date="2015-04" db="UniProtKB">
        <authorList>
            <consortium name="EnsemblPlants"/>
        </authorList>
    </citation>
    <scope>IDENTIFICATION</scope>
</reference>
<accession>A0A0E0FBB4</accession>
<dbReference type="Proteomes" id="UP000008021">
    <property type="component" value="Chromosome 12"/>
</dbReference>
<dbReference type="HOGENOM" id="CLU_2444546_0_0_1"/>
<organism evidence="2">
    <name type="scientific">Oryza meridionalis</name>
    <dbReference type="NCBI Taxonomy" id="40149"/>
    <lineage>
        <taxon>Eukaryota</taxon>
        <taxon>Viridiplantae</taxon>
        <taxon>Streptophyta</taxon>
        <taxon>Embryophyta</taxon>
        <taxon>Tracheophyta</taxon>
        <taxon>Spermatophyta</taxon>
        <taxon>Magnoliopsida</taxon>
        <taxon>Liliopsida</taxon>
        <taxon>Poales</taxon>
        <taxon>Poaceae</taxon>
        <taxon>BOP clade</taxon>
        <taxon>Oryzoideae</taxon>
        <taxon>Oryzeae</taxon>
        <taxon>Oryzinae</taxon>
        <taxon>Oryza</taxon>
    </lineage>
</organism>
<reference evidence="2" key="2">
    <citation type="submission" date="2018-05" db="EMBL/GenBank/DDBJ databases">
        <title>OmerRS3 (Oryza meridionalis Reference Sequence Version 3).</title>
        <authorList>
            <person name="Zhang J."/>
            <person name="Kudrna D."/>
            <person name="Lee S."/>
            <person name="Talag J."/>
            <person name="Welchert J."/>
            <person name="Wing R.A."/>
        </authorList>
    </citation>
    <scope>NUCLEOTIDE SEQUENCE [LARGE SCALE GENOMIC DNA]</scope>
    <source>
        <strain evidence="2">cv. OR44</strain>
    </source>
</reference>
<evidence type="ECO:0000256" key="1">
    <source>
        <dbReference type="SAM" id="SignalP"/>
    </source>
</evidence>
<name>A0A0E0FBB4_9ORYZ</name>
<feature type="chain" id="PRO_5002358858" evidence="1">
    <location>
        <begin position="23"/>
        <end position="90"/>
    </location>
</feature>
<sequence>MTTSSWMSASTALRLALGGTQARSGKMRSLRCRGRWWRGLALLGTMGRDGRSSLVWWRERKTRGDEGRPRGLGRRVWRVGEVEAPFYRPG</sequence>
<dbReference type="Gramene" id="OMERI12G06200.1">
    <property type="protein sequence ID" value="OMERI12G06200.1"/>
    <property type="gene ID" value="OMERI12G06200"/>
</dbReference>
<feature type="signal peptide" evidence="1">
    <location>
        <begin position="1"/>
        <end position="22"/>
    </location>
</feature>